<evidence type="ECO:0000313" key="3">
    <source>
        <dbReference type="Proteomes" id="UP000676967"/>
    </source>
</evidence>
<sequence length="106" mass="10560">MPPETLVAAEPVAAVRSETSVNSLWTTVWAVCGEPQSFAENAARVGVGVGFRRRSSCRFEGLSGPLGAVTGDEVGRPGASDSGGAGAPVDGLAADGGDRGYPQGVA</sequence>
<protein>
    <submittedName>
        <fullName evidence="2">Uncharacterized protein</fullName>
    </submittedName>
</protein>
<evidence type="ECO:0000256" key="1">
    <source>
        <dbReference type="SAM" id="MobiDB-lite"/>
    </source>
</evidence>
<accession>A0ABM7LWH0</accession>
<gene>
    <name evidence="2" type="ORF">Aiant_42850</name>
</gene>
<name>A0ABM7LWH0_9ACTN</name>
<feature type="region of interest" description="Disordered" evidence="1">
    <location>
        <begin position="66"/>
        <end position="106"/>
    </location>
</feature>
<dbReference type="Proteomes" id="UP000676967">
    <property type="component" value="Chromosome"/>
</dbReference>
<evidence type="ECO:0000313" key="2">
    <source>
        <dbReference type="EMBL" id="BCJ43628.1"/>
    </source>
</evidence>
<dbReference type="EMBL" id="AP023356">
    <property type="protein sequence ID" value="BCJ43628.1"/>
    <property type="molecule type" value="Genomic_DNA"/>
</dbReference>
<reference evidence="2 3" key="1">
    <citation type="submission" date="2020-08" db="EMBL/GenBank/DDBJ databases">
        <title>Whole genome shotgun sequence of Actinoplanes ianthinogenes NBRC 13996.</title>
        <authorList>
            <person name="Komaki H."/>
            <person name="Tamura T."/>
        </authorList>
    </citation>
    <scope>NUCLEOTIDE SEQUENCE [LARGE SCALE GENOMIC DNA]</scope>
    <source>
        <strain evidence="2 3">NBRC 13996</strain>
    </source>
</reference>
<proteinExistence type="predicted"/>
<keyword evidence="3" id="KW-1185">Reference proteome</keyword>
<organism evidence="2 3">
    <name type="scientific">Actinoplanes ianthinogenes</name>
    <dbReference type="NCBI Taxonomy" id="122358"/>
    <lineage>
        <taxon>Bacteria</taxon>
        <taxon>Bacillati</taxon>
        <taxon>Actinomycetota</taxon>
        <taxon>Actinomycetes</taxon>
        <taxon>Micromonosporales</taxon>
        <taxon>Micromonosporaceae</taxon>
        <taxon>Actinoplanes</taxon>
    </lineage>
</organism>